<organism evidence="1 2">
    <name type="scientific">Actinacidiphila acididurans</name>
    <dbReference type="NCBI Taxonomy" id="2784346"/>
    <lineage>
        <taxon>Bacteria</taxon>
        <taxon>Bacillati</taxon>
        <taxon>Actinomycetota</taxon>
        <taxon>Actinomycetes</taxon>
        <taxon>Kitasatosporales</taxon>
        <taxon>Streptomycetaceae</taxon>
        <taxon>Actinacidiphila</taxon>
    </lineage>
</organism>
<dbReference type="RefSeq" id="WP_205363595.1">
    <property type="nucleotide sequence ID" value="NZ_JADKYB010000030.1"/>
</dbReference>
<evidence type="ECO:0008006" key="3">
    <source>
        <dbReference type="Google" id="ProtNLM"/>
    </source>
</evidence>
<proteinExistence type="predicted"/>
<dbReference type="Proteomes" id="UP000749040">
    <property type="component" value="Unassembled WGS sequence"/>
</dbReference>
<evidence type="ECO:0000313" key="2">
    <source>
        <dbReference type="Proteomes" id="UP000749040"/>
    </source>
</evidence>
<keyword evidence="2" id="KW-1185">Reference proteome</keyword>
<protein>
    <recommendedName>
        <fullName evidence="3">Minor tail protein</fullName>
    </recommendedName>
</protein>
<name>A0ABS2U322_9ACTN</name>
<sequence>MSRIVPVSVIENPGQYITGAWQTAQVKALTDFITAVPVFYGYQTSTQVATSGSYISITLDTEVFDSDNGHSTTVNPSRYTPQVPGIYMAIGTSAWQSGGVGYRRTRVTLNGVTIKGGGTGFDTSQSVIQGGMAIGIAACNGTTDYFEVQAAQSTGGNLNTASSGEFTPSLVVLWLRS</sequence>
<comment type="caution">
    <text evidence="1">The sequence shown here is derived from an EMBL/GenBank/DDBJ whole genome shotgun (WGS) entry which is preliminary data.</text>
</comment>
<dbReference type="EMBL" id="JADKYB010000030">
    <property type="protein sequence ID" value="MBM9509998.1"/>
    <property type="molecule type" value="Genomic_DNA"/>
</dbReference>
<reference evidence="1 2" key="1">
    <citation type="submission" date="2021-01" db="EMBL/GenBank/DDBJ databases">
        <title>Streptomyces acididurans sp. nov., isolated from a peat swamp forest soil.</title>
        <authorList>
            <person name="Chantavorakit T."/>
            <person name="Duangmal K."/>
        </authorList>
    </citation>
    <scope>NUCLEOTIDE SEQUENCE [LARGE SCALE GENOMIC DNA]</scope>
    <source>
        <strain evidence="1 2">KK5PA1</strain>
    </source>
</reference>
<accession>A0ABS2U322</accession>
<gene>
    <name evidence="1" type="ORF">ITX44_36670</name>
</gene>
<evidence type="ECO:0000313" key="1">
    <source>
        <dbReference type="EMBL" id="MBM9509998.1"/>
    </source>
</evidence>